<dbReference type="EMBL" id="KL251165">
    <property type="protein sequence ID" value="KGB39264.1"/>
    <property type="molecule type" value="Genomic_DNA"/>
</dbReference>
<evidence type="ECO:0000313" key="1">
    <source>
        <dbReference type="EMBL" id="KAH9583793.1"/>
    </source>
</evidence>
<dbReference type="KEGG" id="shx:MS3_00008087"/>
<reference evidence="1" key="3">
    <citation type="submission" date="2021-06" db="EMBL/GenBank/DDBJ databases">
        <title>Chromosome-level genome assembly for S. haematobium.</title>
        <authorList>
            <person name="Stroehlein A.J."/>
        </authorList>
    </citation>
    <scope>NUCLEOTIDE SEQUENCE</scope>
</reference>
<protein>
    <submittedName>
        <fullName evidence="2">Uncharacterized protein</fullName>
    </submittedName>
</protein>
<organism evidence="2">
    <name type="scientific">Schistosoma haematobium</name>
    <name type="common">Blood fluke</name>
    <dbReference type="NCBI Taxonomy" id="6185"/>
    <lineage>
        <taxon>Eukaryota</taxon>
        <taxon>Metazoa</taxon>
        <taxon>Spiralia</taxon>
        <taxon>Lophotrochozoa</taxon>
        <taxon>Platyhelminthes</taxon>
        <taxon>Trematoda</taxon>
        <taxon>Digenea</taxon>
        <taxon>Strigeidida</taxon>
        <taxon>Schistosomatoidea</taxon>
        <taxon>Schistosomatidae</taxon>
        <taxon>Schistosoma</taxon>
    </lineage>
</organism>
<dbReference type="Proteomes" id="UP000471633">
    <property type="component" value="Unassembled WGS sequence"/>
</dbReference>
<evidence type="ECO:0000313" key="2">
    <source>
        <dbReference type="EMBL" id="KGB39264.1"/>
    </source>
</evidence>
<gene>
    <name evidence="1" type="ORF">MS3_00008087</name>
    <name evidence="2" type="ORF">MS3_07679</name>
</gene>
<name>A0A095A1F4_SCHHA</name>
<sequence length="99" mass="11539">MNKNQLEIQLEERQSPSLISERFPFISVITSLHALNNDSELTHNHTHTLVLNERRWLHNDFILNNRHHHVHLDNQIDEIKDNGKNIASHAPSVNKEPSV</sequence>
<proteinExistence type="predicted"/>
<dbReference type="RefSeq" id="XP_012799024.1">
    <property type="nucleotide sequence ID" value="XM_012943570.1"/>
</dbReference>
<dbReference type="AlphaFoldDB" id="A0A095A1F4"/>
<dbReference type="EMBL" id="AMPZ03000005">
    <property type="protein sequence ID" value="KAH9583793.1"/>
    <property type="molecule type" value="Genomic_DNA"/>
</dbReference>
<keyword evidence="3" id="KW-1185">Reference proteome</keyword>
<reference evidence="1" key="4">
    <citation type="journal article" date="2022" name="PLoS Pathog.">
        <title>Chromosome-level genome of Schistosoma haematobium underpins genome-wide explorations of molecular variation.</title>
        <authorList>
            <person name="Stroehlein A.J."/>
            <person name="Korhonen P.K."/>
            <person name="Lee V.V."/>
            <person name="Ralph S.A."/>
            <person name="Mentink-Kane M."/>
            <person name="You H."/>
            <person name="McManus D.P."/>
            <person name="Tchuente L.T."/>
            <person name="Stothard J.R."/>
            <person name="Kaur P."/>
            <person name="Dudchenko O."/>
            <person name="Aiden E.L."/>
            <person name="Yang B."/>
            <person name="Yang H."/>
            <person name="Emery A.M."/>
            <person name="Webster B.L."/>
            <person name="Brindley P.J."/>
            <person name="Rollinson D."/>
            <person name="Chang B.C.H."/>
            <person name="Gasser R.B."/>
            <person name="Young N.D."/>
        </authorList>
    </citation>
    <scope>NUCLEOTIDE SEQUENCE</scope>
</reference>
<dbReference type="CTD" id="24594978"/>
<reference evidence="2" key="1">
    <citation type="journal article" date="2012" name="Nat. Genet.">
        <title>Whole-genome sequence of Schistosoma haematobium.</title>
        <authorList>
            <person name="Young N.D."/>
            <person name="Jex A.R."/>
            <person name="Li B."/>
            <person name="Liu S."/>
            <person name="Yang L."/>
            <person name="Xiong Z."/>
            <person name="Li Y."/>
            <person name="Cantacessi C."/>
            <person name="Hall R.S."/>
            <person name="Xu X."/>
            <person name="Chen F."/>
            <person name="Wu X."/>
            <person name="Zerlotini A."/>
            <person name="Oliveira G."/>
            <person name="Hofmann A."/>
            <person name="Zhang G."/>
            <person name="Fang X."/>
            <person name="Kang Y."/>
            <person name="Campbell B.E."/>
            <person name="Loukas A."/>
            <person name="Ranganathan S."/>
            <person name="Rollinson D."/>
            <person name="Rinaldi G."/>
            <person name="Brindley P.J."/>
            <person name="Yang H."/>
            <person name="Wang J."/>
            <person name="Wang J."/>
            <person name="Gasser R.B."/>
        </authorList>
    </citation>
    <scope>NUCLEOTIDE SEQUENCE [LARGE SCALE GENOMIC DNA]</scope>
</reference>
<reference evidence="1" key="2">
    <citation type="journal article" date="2019" name="Gigascience">
        <title>High-quality Schistosoma haematobium genome achieved by single-molecule and long-range sequencing.</title>
        <authorList>
            <person name="Stroehlein A.J."/>
            <person name="Korhonen P.K."/>
            <person name="Chong T.M."/>
            <person name="Lim Y.L."/>
            <person name="Chan K.G."/>
            <person name="Webster B."/>
            <person name="Rollinson D."/>
            <person name="Brindley P.J."/>
            <person name="Gasser R.B."/>
            <person name="Young N.D."/>
        </authorList>
    </citation>
    <scope>NUCLEOTIDE SEQUENCE</scope>
</reference>
<evidence type="ECO:0000313" key="3">
    <source>
        <dbReference type="Proteomes" id="UP000471633"/>
    </source>
</evidence>
<accession>A0A095A1F4</accession>
<dbReference type="GeneID" id="24594978"/>